<protein>
    <recommendedName>
        <fullName evidence="3">CBM21 domain-containing protein</fullName>
    </recommendedName>
</protein>
<accession>A0A9Q0DD14</accession>
<reference evidence="4" key="1">
    <citation type="submission" date="2022-07" db="EMBL/GenBank/DDBJ databases">
        <title>Chromosome-level genome of Muraenolepis orangiensis.</title>
        <authorList>
            <person name="Kim J."/>
        </authorList>
    </citation>
    <scope>NUCLEOTIDE SEQUENCE</scope>
    <source>
        <strain evidence="4">KU_S4_2022</strain>
        <tissue evidence="4">Muscle</tissue>
    </source>
</reference>
<dbReference type="OrthoDB" id="8942186at2759"/>
<dbReference type="InterPro" id="IPR050782">
    <property type="entry name" value="PP1_regulatory_subunit_3"/>
</dbReference>
<evidence type="ECO:0000259" key="3">
    <source>
        <dbReference type="PROSITE" id="PS51159"/>
    </source>
</evidence>
<proteinExistence type="predicted"/>
<dbReference type="PANTHER" id="PTHR12307:SF40">
    <property type="entry name" value="PROTEIN PHOSPHATASE 1 REGULATORY SUBUNIT 3F"/>
    <property type="match status" value="1"/>
</dbReference>
<gene>
    <name evidence="4" type="ORF">NHX12_012532</name>
</gene>
<feature type="region of interest" description="Disordered" evidence="1">
    <location>
        <begin position="15"/>
        <end position="57"/>
    </location>
</feature>
<feature type="compositionally biased region" description="Acidic residues" evidence="1">
    <location>
        <begin position="31"/>
        <end position="47"/>
    </location>
</feature>
<dbReference type="GO" id="GO:0005979">
    <property type="term" value="P:regulation of glycogen biosynthetic process"/>
    <property type="evidence" value="ECO:0007669"/>
    <property type="project" value="TreeGrafter"/>
</dbReference>
<dbReference type="Pfam" id="PF03370">
    <property type="entry name" value="CBM_21"/>
    <property type="match status" value="1"/>
</dbReference>
<dbReference type="GO" id="GO:0008157">
    <property type="term" value="F:protein phosphatase 1 binding"/>
    <property type="evidence" value="ECO:0007669"/>
    <property type="project" value="TreeGrafter"/>
</dbReference>
<dbReference type="Proteomes" id="UP001148018">
    <property type="component" value="Unassembled WGS sequence"/>
</dbReference>
<sequence>MSFLTIPSQQGLFVPVKAGKSAEDGRSACPVEDDRDDDDEDEDDEDGEVRFAPRCSPIPKKRGQSIFDEHAEYMRIHLSLPAARRRVSFADTTGGDLVDVREFVAFDSDEEDAAEDACYRKHPVEPTYRINTEFSVATGSALAEAVQTNKVAVELLAPVANEPMAFSGLIRVLNISYHKAVYIRSTMDHWATFFDHPAEYVQASNDDGGRTDAFGFKLSFAPPYDTHGSRIEFVVRYETSEGDFWANNSHMNYVVTLLVSYEEHLPETADDPFGSPLPPDQEFQSVDDAQCDDASMPHRSPCTSSRKNTADQSLHLSSHVCTSTLQMSSDSQSLPSLPRKLDNQNSEHLEDGPLRPHTPSSLAEGVEQKHGSFPLDELKPFTVTVTEASVHFSGEINEEDMLHMTLGDRKIKIAHFLSRAENEKEPEGGADVSVITNDETSSTKEHFDAQFNERQSENNLQKEPSLDNVLGNLRSFEMEETLQTVPPGSFNNLGIPKVPFTAKTLLSAASVMLSEQQSPYTSSKKPHCDPFQTSMTTKMEHIDTAHSCMSKQLELISTNSETEQDLSVEGRRETQAVLRSPSDHPSDKEQNTSTDQMFEEQATLGDTAAFSENGEMVQQATARSDIGETNWEGSSAHQSTDKPFLVQFGTSVQNDTLCRPYSEATTTQTPLVDPDVVFSDAYDSLTETSPRPAVESTDSVSSDTWFTPTAPESPPSHVSPPSVRPGKIVSRCEAVEMSRPRPERNAGGSFFRLGAVLLCAVTCVSVVLNDPGYLFYLGLALVALFFLITSD</sequence>
<dbReference type="Gene3D" id="2.60.40.2440">
    <property type="entry name" value="Carbohydrate binding type-21 domain"/>
    <property type="match status" value="1"/>
</dbReference>
<keyword evidence="2" id="KW-0812">Transmembrane</keyword>
<feature type="region of interest" description="Disordered" evidence="1">
    <location>
        <begin position="559"/>
        <end position="596"/>
    </location>
</feature>
<dbReference type="PANTHER" id="PTHR12307">
    <property type="entry name" value="PROTEIN PHOSPHATASE 1 REGULATORY SUBUNIT"/>
    <property type="match status" value="1"/>
</dbReference>
<feature type="transmembrane region" description="Helical" evidence="2">
    <location>
        <begin position="773"/>
        <end position="790"/>
    </location>
</feature>
<feature type="region of interest" description="Disordered" evidence="1">
    <location>
        <begin position="686"/>
        <end position="725"/>
    </location>
</feature>
<dbReference type="GO" id="GO:2001069">
    <property type="term" value="F:glycogen binding"/>
    <property type="evidence" value="ECO:0007669"/>
    <property type="project" value="TreeGrafter"/>
</dbReference>
<dbReference type="InterPro" id="IPR038175">
    <property type="entry name" value="CBM21_dom_sf"/>
</dbReference>
<feature type="compositionally biased region" description="Polar residues" evidence="1">
    <location>
        <begin position="301"/>
        <end position="310"/>
    </location>
</feature>
<evidence type="ECO:0000313" key="5">
    <source>
        <dbReference type="Proteomes" id="UP001148018"/>
    </source>
</evidence>
<comment type="caution">
    <text evidence="4">The sequence shown here is derived from an EMBL/GenBank/DDBJ whole genome shotgun (WGS) entry which is preliminary data.</text>
</comment>
<keyword evidence="5" id="KW-1185">Reference proteome</keyword>
<keyword evidence="2" id="KW-0472">Membrane</keyword>
<keyword evidence="2" id="KW-1133">Transmembrane helix</keyword>
<dbReference type="InterPro" id="IPR005036">
    <property type="entry name" value="CBM21_dom"/>
</dbReference>
<dbReference type="EMBL" id="JANIIK010000117">
    <property type="protein sequence ID" value="KAJ3586131.1"/>
    <property type="molecule type" value="Genomic_DNA"/>
</dbReference>
<dbReference type="GO" id="GO:0000164">
    <property type="term" value="C:protein phosphatase type 1 complex"/>
    <property type="evidence" value="ECO:0007669"/>
    <property type="project" value="TreeGrafter"/>
</dbReference>
<feature type="region of interest" description="Disordered" evidence="1">
    <location>
        <begin position="327"/>
        <end position="369"/>
    </location>
</feature>
<dbReference type="CDD" id="cd22255">
    <property type="entry name" value="PBD_PPP1R3A"/>
    <property type="match status" value="1"/>
</dbReference>
<evidence type="ECO:0000313" key="4">
    <source>
        <dbReference type="EMBL" id="KAJ3586131.1"/>
    </source>
</evidence>
<name>A0A9Q0DD14_9TELE</name>
<organism evidence="4 5">
    <name type="scientific">Muraenolepis orangiensis</name>
    <name type="common">Patagonian moray cod</name>
    <dbReference type="NCBI Taxonomy" id="630683"/>
    <lineage>
        <taxon>Eukaryota</taxon>
        <taxon>Metazoa</taxon>
        <taxon>Chordata</taxon>
        <taxon>Craniata</taxon>
        <taxon>Vertebrata</taxon>
        <taxon>Euteleostomi</taxon>
        <taxon>Actinopterygii</taxon>
        <taxon>Neopterygii</taxon>
        <taxon>Teleostei</taxon>
        <taxon>Neoteleostei</taxon>
        <taxon>Acanthomorphata</taxon>
        <taxon>Zeiogadaria</taxon>
        <taxon>Gadariae</taxon>
        <taxon>Gadiformes</taxon>
        <taxon>Muraenolepidoidei</taxon>
        <taxon>Muraenolepididae</taxon>
        <taxon>Muraenolepis</taxon>
    </lineage>
</organism>
<feature type="compositionally biased region" description="Basic and acidic residues" evidence="1">
    <location>
        <begin position="339"/>
        <end position="354"/>
    </location>
</feature>
<dbReference type="PROSITE" id="PS51159">
    <property type="entry name" value="CBM21"/>
    <property type="match status" value="1"/>
</dbReference>
<dbReference type="AlphaFoldDB" id="A0A9Q0DD14"/>
<feature type="compositionally biased region" description="Basic and acidic residues" evidence="1">
    <location>
        <begin position="581"/>
        <end position="590"/>
    </location>
</feature>
<feature type="transmembrane region" description="Helical" evidence="2">
    <location>
        <begin position="749"/>
        <end position="767"/>
    </location>
</feature>
<feature type="domain" description="CBM21" evidence="3">
    <location>
        <begin position="145"/>
        <end position="256"/>
    </location>
</feature>
<feature type="compositionally biased region" description="Polar residues" evidence="1">
    <location>
        <begin position="696"/>
        <end position="707"/>
    </location>
</feature>
<feature type="region of interest" description="Disordered" evidence="1">
    <location>
        <begin position="291"/>
        <end position="310"/>
    </location>
</feature>
<evidence type="ECO:0000256" key="1">
    <source>
        <dbReference type="SAM" id="MobiDB-lite"/>
    </source>
</evidence>
<evidence type="ECO:0000256" key="2">
    <source>
        <dbReference type="SAM" id="Phobius"/>
    </source>
</evidence>